<dbReference type="Proteomes" id="UP001283361">
    <property type="component" value="Unassembled WGS sequence"/>
</dbReference>
<dbReference type="AlphaFoldDB" id="A0AAE1DYE7"/>
<accession>A0AAE1DYE7</accession>
<name>A0AAE1DYE7_9GAST</name>
<keyword evidence="2" id="KW-1185">Reference proteome</keyword>
<evidence type="ECO:0000313" key="2">
    <source>
        <dbReference type="Proteomes" id="UP001283361"/>
    </source>
</evidence>
<protein>
    <submittedName>
        <fullName evidence="1">Uncharacterized protein</fullName>
    </submittedName>
</protein>
<dbReference type="EMBL" id="JAWDGP010001872">
    <property type="protein sequence ID" value="KAK3787292.1"/>
    <property type="molecule type" value="Genomic_DNA"/>
</dbReference>
<comment type="caution">
    <text evidence="1">The sequence shown here is derived from an EMBL/GenBank/DDBJ whole genome shotgun (WGS) entry which is preliminary data.</text>
</comment>
<evidence type="ECO:0000313" key="1">
    <source>
        <dbReference type="EMBL" id="KAK3787292.1"/>
    </source>
</evidence>
<proteinExistence type="predicted"/>
<sequence>MAPALTPLSSPLKLFDLLSSCLPASARVMDLENNSCCSLNLIPAEIVYPRLAGVRAQNQNVIDIGKQRRKTYIQKE</sequence>
<gene>
    <name evidence="1" type="ORF">RRG08_056013</name>
</gene>
<reference evidence="1" key="1">
    <citation type="journal article" date="2023" name="G3 (Bethesda)">
        <title>A reference genome for the long-term kleptoplast-retaining sea slug Elysia crispata morphotype clarki.</title>
        <authorList>
            <person name="Eastman K.E."/>
            <person name="Pendleton A.L."/>
            <person name="Shaikh M.A."/>
            <person name="Suttiyut T."/>
            <person name="Ogas R."/>
            <person name="Tomko P."/>
            <person name="Gavelis G."/>
            <person name="Widhalm J.R."/>
            <person name="Wisecaver J.H."/>
        </authorList>
    </citation>
    <scope>NUCLEOTIDE SEQUENCE</scope>
    <source>
        <strain evidence="1">ECLA1</strain>
    </source>
</reference>
<organism evidence="1 2">
    <name type="scientific">Elysia crispata</name>
    <name type="common">lettuce slug</name>
    <dbReference type="NCBI Taxonomy" id="231223"/>
    <lineage>
        <taxon>Eukaryota</taxon>
        <taxon>Metazoa</taxon>
        <taxon>Spiralia</taxon>
        <taxon>Lophotrochozoa</taxon>
        <taxon>Mollusca</taxon>
        <taxon>Gastropoda</taxon>
        <taxon>Heterobranchia</taxon>
        <taxon>Euthyneura</taxon>
        <taxon>Panpulmonata</taxon>
        <taxon>Sacoglossa</taxon>
        <taxon>Placobranchoidea</taxon>
        <taxon>Plakobranchidae</taxon>
        <taxon>Elysia</taxon>
    </lineage>
</organism>